<keyword evidence="3" id="KW-0540">Nuclease</keyword>
<dbReference type="GO" id="GO:0015074">
    <property type="term" value="P:DNA integration"/>
    <property type="evidence" value="ECO:0007669"/>
    <property type="project" value="UniProtKB-KW"/>
</dbReference>
<dbReference type="GO" id="GO:0006310">
    <property type="term" value="P:DNA recombination"/>
    <property type="evidence" value="ECO:0007669"/>
    <property type="project" value="UniProtKB-KW"/>
</dbReference>
<evidence type="ECO:0000256" key="11">
    <source>
        <dbReference type="ARBA" id="ARBA00022932"/>
    </source>
</evidence>
<organism evidence="16 17">
    <name type="scientific">Austropuccinia psidii MF-1</name>
    <dbReference type="NCBI Taxonomy" id="1389203"/>
    <lineage>
        <taxon>Eukaryota</taxon>
        <taxon>Fungi</taxon>
        <taxon>Dikarya</taxon>
        <taxon>Basidiomycota</taxon>
        <taxon>Pucciniomycotina</taxon>
        <taxon>Pucciniomycetes</taxon>
        <taxon>Pucciniales</taxon>
        <taxon>Sphaerophragmiaceae</taxon>
        <taxon>Austropuccinia</taxon>
    </lineage>
</organism>
<dbReference type="Gene3D" id="3.30.420.10">
    <property type="entry name" value="Ribonuclease H-like superfamily/Ribonuclease H"/>
    <property type="match status" value="1"/>
</dbReference>
<dbReference type="InterPro" id="IPR001584">
    <property type="entry name" value="Integrase_cat-core"/>
</dbReference>
<accession>A0A9Q3GUJ4</accession>
<keyword evidence="10" id="KW-0695">RNA-directed DNA polymerase</keyword>
<dbReference type="GO" id="GO:0005634">
    <property type="term" value="C:nucleus"/>
    <property type="evidence" value="ECO:0007669"/>
    <property type="project" value="UniProtKB-ARBA"/>
</dbReference>
<evidence type="ECO:0000313" key="17">
    <source>
        <dbReference type="Proteomes" id="UP000765509"/>
    </source>
</evidence>
<dbReference type="GO" id="GO:0016787">
    <property type="term" value="F:hydrolase activity"/>
    <property type="evidence" value="ECO:0007669"/>
    <property type="project" value="UniProtKB-KW"/>
</dbReference>
<keyword evidence="17" id="KW-1185">Reference proteome</keyword>
<comment type="catalytic activity">
    <reaction evidence="14">
        <text>DNA(n) + a 2'-deoxyribonucleoside 5'-triphosphate = DNA(n+1) + diphosphate</text>
        <dbReference type="Rhea" id="RHEA:22508"/>
        <dbReference type="Rhea" id="RHEA-COMP:17339"/>
        <dbReference type="Rhea" id="RHEA-COMP:17340"/>
        <dbReference type="ChEBI" id="CHEBI:33019"/>
        <dbReference type="ChEBI" id="CHEBI:61560"/>
        <dbReference type="ChEBI" id="CHEBI:173112"/>
        <dbReference type="EC" id="2.7.7.7"/>
    </reaction>
</comment>
<keyword evidence="8" id="KW-0694">RNA-binding</keyword>
<dbReference type="Proteomes" id="UP000765509">
    <property type="component" value="Unassembled WGS sequence"/>
</dbReference>
<keyword evidence="7" id="KW-0460">Magnesium</keyword>
<dbReference type="PANTHER" id="PTHR42648">
    <property type="entry name" value="TRANSPOSASE, PUTATIVE-RELATED"/>
    <property type="match status" value="1"/>
</dbReference>
<protein>
    <recommendedName>
        <fullName evidence="15">Integrase catalytic domain-containing protein</fullName>
    </recommendedName>
</protein>
<evidence type="ECO:0000256" key="2">
    <source>
        <dbReference type="ARBA" id="ARBA00022695"/>
    </source>
</evidence>
<keyword evidence="11" id="KW-0239">DNA-directed DNA polymerase</keyword>
<dbReference type="InterPro" id="IPR012337">
    <property type="entry name" value="RNaseH-like_sf"/>
</dbReference>
<keyword evidence="11" id="KW-0808">Transferase</keyword>
<comment type="catalytic activity">
    <reaction evidence="13">
        <text>DNA(n) + a 2'-deoxyribonucleoside 5'-triphosphate = DNA(n+1) + diphosphate</text>
        <dbReference type="Rhea" id="RHEA:22508"/>
        <dbReference type="Rhea" id="RHEA-COMP:17339"/>
        <dbReference type="Rhea" id="RHEA-COMP:17340"/>
        <dbReference type="ChEBI" id="CHEBI:33019"/>
        <dbReference type="ChEBI" id="CHEBI:61560"/>
        <dbReference type="ChEBI" id="CHEBI:173112"/>
        <dbReference type="EC" id="2.7.7.49"/>
    </reaction>
</comment>
<keyword evidence="12" id="KW-0233">DNA recombination</keyword>
<dbReference type="Pfam" id="PF13976">
    <property type="entry name" value="gag_pre-integrs"/>
    <property type="match status" value="1"/>
</dbReference>
<dbReference type="GO" id="GO:0003887">
    <property type="term" value="F:DNA-directed DNA polymerase activity"/>
    <property type="evidence" value="ECO:0007669"/>
    <property type="project" value="UniProtKB-KW"/>
</dbReference>
<gene>
    <name evidence="16" type="ORF">O181_020473</name>
</gene>
<evidence type="ECO:0000256" key="6">
    <source>
        <dbReference type="ARBA" id="ARBA00022801"/>
    </source>
</evidence>
<dbReference type="PROSITE" id="PS50994">
    <property type="entry name" value="INTEGRASE"/>
    <property type="match status" value="1"/>
</dbReference>
<keyword evidence="2" id="KW-0548">Nucleotidyltransferase</keyword>
<dbReference type="InterPro" id="IPR036397">
    <property type="entry name" value="RNaseH_sf"/>
</dbReference>
<evidence type="ECO:0000256" key="10">
    <source>
        <dbReference type="ARBA" id="ARBA00022918"/>
    </source>
</evidence>
<dbReference type="EMBL" id="AVOT02006099">
    <property type="protein sequence ID" value="MBW0480758.1"/>
    <property type="molecule type" value="Genomic_DNA"/>
</dbReference>
<evidence type="ECO:0000256" key="3">
    <source>
        <dbReference type="ARBA" id="ARBA00022722"/>
    </source>
</evidence>
<sequence length="220" mass="24816">MVVSFDQPTIHLTKNNPNTPWHSRLGHPSNQVLKSLGLKTNNYPCNTCARGKMTAFPIKGHFVEVLKPLECLHLHVVGPISPPSKSGHRSFLTIVNQYTSFKRTRFLKNKADVCEEFVSQKILMENIQDRKIKRILTDGGGEFVNHQFKTLAAKSSFIHSVSPPYTPEHNSFAERANKTILDKARCLLLISNLPSFYWEEAVNTATHLVNIIPTPSTNNQ</sequence>
<comment type="caution">
    <text evidence="16">The sequence shown here is derived from an EMBL/GenBank/DDBJ whole genome shotgun (WGS) entry which is preliminary data.</text>
</comment>
<dbReference type="SUPFAM" id="SSF53098">
    <property type="entry name" value="Ribonuclease H-like"/>
    <property type="match status" value="1"/>
</dbReference>
<dbReference type="GO" id="GO:0003964">
    <property type="term" value="F:RNA-directed DNA polymerase activity"/>
    <property type="evidence" value="ECO:0007669"/>
    <property type="project" value="UniProtKB-KW"/>
</dbReference>
<keyword evidence="9" id="KW-0229">DNA integration</keyword>
<evidence type="ECO:0000256" key="7">
    <source>
        <dbReference type="ARBA" id="ARBA00022842"/>
    </source>
</evidence>
<dbReference type="GO" id="GO:0003723">
    <property type="term" value="F:RNA binding"/>
    <property type="evidence" value="ECO:0007669"/>
    <property type="project" value="UniProtKB-KW"/>
</dbReference>
<proteinExistence type="predicted"/>
<evidence type="ECO:0000256" key="13">
    <source>
        <dbReference type="ARBA" id="ARBA00048173"/>
    </source>
</evidence>
<evidence type="ECO:0000256" key="5">
    <source>
        <dbReference type="ARBA" id="ARBA00022759"/>
    </source>
</evidence>
<dbReference type="PANTHER" id="PTHR42648:SF11">
    <property type="entry name" value="TRANSPOSON TY4-P GAG-POL POLYPROTEIN"/>
    <property type="match status" value="1"/>
</dbReference>
<dbReference type="GO" id="GO:0004519">
    <property type="term" value="F:endonuclease activity"/>
    <property type="evidence" value="ECO:0007669"/>
    <property type="project" value="UniProtKB-KW"/>
</dbReference>
<keyword evidence="6" id="KW-0378">Hydrolase</keyword>
<keyword evidence="5" id="KW-0255">Endonuclease</keyword>
<keyword evidence="4" id="KW-0479">Metal-binding</keyword>
<evidence type="ECO:0000256" key="1">
    <source>
        <dbReference type="ARBA" id="ARBA00022578"/>
    </source>
</evidence>
<dbReference type="GO" id="GO:0046872">
    <property type="term" value="F:metal ion binding"/>
    <property type="evidence" value="ECO:0007669"/>
    <property type="project" value="UniProtKB-KW"/>
</dbReference>
<dbReference type="InterPro" id="IPR039537">
    <property type="entry name" value="Retrotran_Ty1/copia-like"/>
</dbReference>
<evidence type="ECO:0000256" key="8">
    <source>
        <dbReference type="ARBA" id="ARBA00022884"/>
    </source>
</evidence>
<dbReference type="InterPro" id="IPR025724">
    <property type="entry name" value="GAG-pre-integrase_dom"/>
</dbReference>
<evidence type="ECO:0000313" key="16">
    <source>
        <dbReference type="EMBL" id="MBW0480758.1"/>
    </source>
</evidence>
<feature type="domain" description="Integrase catalytic" evidence="15">
    <location>
        <begin position="64"/>
        <end position="220"/>
    </location>
</feature>
<dbReference type="OrthoDB" id="3243429at2759"/>
<evidence type="ECO:0000256" key="9">
    <source>
        <dbReference type="ARBA" id="ARBA00022908"/>
    </source>
</evidence>
<keyword evidence="1" id="KW-0815">Transposition</keyword>
<evidence type="ECO:0000256" key="14">
    <source>
        <dbReference type="ARBA" id="ARBA00049244"/>
    </source>
</evidence>
<reference evidence="16" key="1">
    <citation type="submission" date="2021-03" db="EMBL/GenBank/DDBJ databases">
        <title>Draft genome sequence of rust myrtle Austropuccinia psidii MF-1, a brazilian biotype.</title>
        <authorList>
            <person name="Quecine M.C."/>
            <person name="Pachon D.M.R."/>
            <person name="Bonatelli M.L."/>
            <person name="Correr F.H."/>
            <person name="Franceschini L.M."/>
            <person name="Leite T.F."/>
            <person name="Margarido G.R.A."/>
            <person name="Almeida C.A."/>
            <person name="Ferrarezi J.A."/>
            <person name="Labate C.A."/>
        </authorList>
    </citation>
    <scope>NUCLEOTIDE SEQUENCE</scope>
    <source>
        <strain evidence="16">MF-1</strain>
    </source>
</reference>
<name>A0A9Q3GUJ4_9BASI</name>
<dbReference type="AlphaFoldDB" id="A0A9Q3GUJ4"/>
<dbReference type="GO" id="GO:0032196">
    <property type="term" value="P:transposition"/>
    <property type="evidence" value="ECO:0007669"/>
    <property type="project" value="UniProtKB-KW"/>
</dbReference>
<evidence type="ECO:0000256" key="4">
    <source>
        <dbReference type="ARBA" id="ARBA00022723"/>
    </source>
</evidence>
<evidence type="ECO:0000256" key="12">
    <source>
        <dbReference type="ARBA" id="ARBA00023172"/>
    </source>
</evidence>
<evidence type="ECO:0000259" key="15">
    <source>
        <dbReference type="PROSITE" id="PS50994"/>
    </source>
</evidence>